<dbReference type="InParanoid" id="G4ZIT1"/>
<evidence type="ECO:0000313" key="3">
    <source>
        <dbReference type="EMBL" id="EGZ04805.1"/>
    </source>
</evidence>
<evidence type="ECO:0000256" key="2">
    <source>
        <dbReference type="SAM" id="SignalP"/>
    </source>
</evidence>
<dbReference type="Proteomes" id="UP000002640">
    <property type="component" value="Unassembled WGS sequence"/>
</dbReference>
<feature type="compositionally biased region" description="Pro residues" evidence="1">
    <location>
        <begin position="130"/>
        <end position="141"/>
    </location>
</feature>
<feature type="compositionally biased region" description="Low complexity" evidence="1">
    <location>
        <begin position="86"/>
        <end position="129"/>
    </location>
</feature>
<reference evidence="4 5" key="1">
    <citation type="journal article" date="2006" name="Science">
        <title>Phytophthora genome sequences uncover evolutionary origins and mechanisms of pathogenesis.</title>
        <authorList>
            <person name="Tyler B.M."/>
            <person name="Tripathy S."/>
            <person name="Zhang X."/>
            <person name="Dehal P."/>
            <person name="Jiang R.H."/>
            <person name="Aerts A."/>
            <person name="Arredondo F.D."/>
            <person name="Baxter L."/>
            <person name="Bensasson D."/>
            <person name="Beynon J.L."/>
            <person name="Chapman J."/>
            <person name="Damasceno C.M."/>
            <person name="Dorrance A.E."/>
            <person name="Dou D."/>
            <person name="Dickerman A.W."/>
            <person name="Dubchak I.L."/>
            <person name="Garbelotto M."/>
            <person name="Gijzen M."/>
            <person name="Gordon S.G."/>
            <person name="Govers F."/>
            <person name="Grunwald N.J."/>
            <person name="Huang W."/>
            <person name="Ivors K.L."/>
            <person name="Jones R.W."/>
            <person name="Kamoun S."/>
            <person name="Krampis K."/>
            <person name="Lamour K.H."/>
            <person name="Lee M.K."/>
            <person name="McDonald W.H."/>
            <person name="Medina M."/>
            <person name="Meijer H.J."/>
            <person name="Nordberg E.K."/>
            <person name="Maclean D.J."/>
            <person name="Ospina-Giraldo M.D."/>
            <person name="Morris P.F."/>
            <person name="Phuntumart V."/>
            <person name="Putnam N.H."/>
            <person name="Rash S."/>
            <person name="Rose J.K."/>
            <person name="Sakihama Y."/>
            <person name="Salamov A.A."/>
            <person name="Savidor A."/>
            <person name="Scheuring C.F."/>
            <person name="Smith B.M."/>
            <person name="Sobral B.W."/>
            <person name="Terry A."/>
            <person name="Torto-Alalibo T.A."/>
            <person name="Win J."/>
            <person name="Xu Z."/>
            <person name="Zhang H."/>
            <person name="Grigoriev I.V."/>
            <person name="Rokhsar D.S."/>
            <person name="Boore J.L."/>
        </authorList>
    </citation>
    <scope>NUCLEOTIDE SEQUENCE [LARGE SCALE GENOMIC DNA]</scope>
    <source>
        <strain evidence="4 5">P6497</strain>
    </source>
</reference>
<protein>
    <submittedName>
        <fullName evidence="4">Uncharacterized protein</fullName>
    </submittedName>
</protein>
<evidence type="ECO:0000256" key="1">
    <source>
        <dbReference type="SAM" id="MobiDB-lite"/>
    </source>
</evidence>
<gene>
    <name evidence="4" type="ORF">PHYSODRAFT_502535</name>
    <name evidence="3" type="ORF">PHYSODRAFT_535732</name>
</gene>
<dbReference type="EMBL" id="JH159174">
    <property type="protein sequence ID" value="EGZ04805.1"/>
    <property type="molecule type" value="Genomic_DNA"/>
</dbReference>
<feature type="region of interest" description="Disordered" evidence="1">
    <location>
        <begin position="85"/>
        <end position="142"/>
    </location>
</feature>
<evidence type="ECO:0000313" key="5">
    <source>
        <dbReference type="Proteomes" id="UP000002640"/>
    </source>
</evidence>
<accession>G4ZIT1</accession>
<dbReference type="AlphaFoldDB" id="G4ZIT1"/>
<name>G4ZIT1_PHYSP</name>
<feature type="chain" id="PRO_5010834002" evidence="2">
    <location>
        <begin position="23"/>
        <end position="423"/>
    </location>
</feature>
<proteinExistence type="predicted"/>
<dbReference type="RefSeq" id="XP_009527203.1">
    <property type="nucleotide sequence ID" value="XM_009528908.1"/>
</dbReference>
<dbReference type="GeneID" id="20662159"/>
<keyword evidence="2" id="KW-0732">Signal</keyword>
<reference evidence="4" key="2">
    <citation type="submission" date="2011-09" db="EMBL/GenBank/DDBJ databases">
        <authorList>
            <consortium name="US DOE Joint Genome Institute (JGI-PGF)"/>
            <person name="Aerts A."/>
            <person name="Grimwood J."/>
            <person name="Schmutz J."/>
            <person name="Lucas S."/>
            <person name="Hammon N."/>
            <person name="Glavina del Rio T."/>
            <person name="Dalin E."/>
            <person name="Tice H."/>
            <person name="Pitluck S."/>
            <person name="Dehal P."/>
            <person name="Chapman J."/>
            <person name="Putman N.H."/>
            <person name="Salamov A.A."/>
            <person name="Terry A."/>
            <person name="Rokhsar D.S."/>
            <person name="Boore J.L."/>
            <person name="Tripathy S."/>
            <person name="Tyler B.M."/>
            <person name="Grigoriev I.V."/>
        </authorList>
    </citation>
    <scope>NUCLEOTIDE SEQUENCE</scope>
    <source>
        <strain evidence="4">P6497</strain>
    </source>
</reference>
<dbReference type="RefSeq" id="XP_009539781.1">
    <property type="nucleotide sequence ID" value="XM_009541486.1"/>
</dbReference>
<dbReference type="KEGG" id="psoj:PHYSODRAFT_535732"/>
<evidence type="ECO:0000313" key="4">
    <source>
        <dbReference type="EMBL" id="EGZ18145.1"/>
    </source>
</evidence>
<organism evidence="5">
    <name type="scientific">Phytophthora sojae (strain P6497)</name>
    <name type="common">Soybean stem and root rot agent</name>
    <name type="synonym">Phytophthora megasperma f. sp. glycines</name>
    <dbReference type="NCBI Taxonomy" id="1094619"/>
    <lineage>
        <taxon>Eukaryota</taxon>
        <taxon>Sar</taxon>
        <taxon>Stramenopiles</taxon>
        <taxon>Oomycota</taxon>
        <taxon>Peronosporomycetes</taxon>
        <taxon>Peronosporales</taxon>
        <taxon>Peronosporaceae</taxon>
        <taxon>Phytophthora</taxon>
    </lineage>
</organism>
<keyword evidence="5" id="KW-1185">Reference proteome</keyword>
<dbReference type="EMBL" id="JH159154">
    <property type="protein sequence ID" value="EGZ18145.1"/>
    <property type="molecule type" value="Genomic_DNA"/>
</dbReference>
<feature type="signal peptide" evidence="2">
    <location>
        <begin position="1"/>
        <end position="22"/>
    </location>
</feature>
<dbReference type="KEGG" id="psoj:PHYSODRAFT_502535"/>
<dbReference type="GeneID" id="20658113"/>
<sequence>MFKSFLLAIILTAATTTSSVRAITCGTGESQMSVEGVEGIFCVAGDPCIATFSTGACPATQEGLPYGSYCGVVASGVYGCKTYTSPQTEAPTPEPTTEAPTPEPTTAAPTPEPTTAAPATTEPATTQPPTTQPPTIAPIPISPFTNCSSESTQVSVQGLKGAYCVNEPVCVEKVSTGNCPAPQDGLQFGSFCDLLKTGAYGCRPYTADNVPTNVTYDAPLDCSTNPAGDTPVSIVSADRDFCASEPVCSGSIFGNCPQIQDGLTQNSECMVIDTGPGIGTSWLPPSLPHLDLHTGQTHPVQGQLPAGQPHAGQFPSIGQPHLVHGHLAGHSQAGHPPAAARSAAATQLPPHTIVDEVADWIGGSMVCAFPPSVLLLHTWHSQSLHEHLSAGDPQFVQDSWLTCSPVAWVPDPGCAGGIEVSAH</sequence>